<organism evidence="3 4">
    <name type="scientific">Pisum sativum</name>
    <name type="common">Garden pea</name>
    <name type="synonym">Lathyrus oleraceus</name>
    <dbReference type="NCBI Taxonomy" id="3888"/>
    <lineage>
        <taxon>Eukaryota</taxon>
        <taxon>Viridiplantae</taxon>
        <taxon>Streptophyta</taxon>
        <taxon>Embryophyta</taxon>
        <taxon>Tracheophyta</taxon>
        <taxon>Spermatophyta</taxon>
        <taxon>Magnoliopsida</taxon>
        <taxon>eudicotyledons</taxon>
        <taxon>Gunneridae</taxon>
        <taxon>Pentapetalae</taxon>
        <taxon>rosids</taxon>
        <taxon>fabids</taxon>
        <taxon>Fabales</taxon>
        <taxon>Fabaceae</taxon>
        <taxon>Papilionoideae</taxon>
        <taxon>50 kb inversion clade</taxon>
        <taxon>NPAAA clade</taxon>
        <taxon>Hologalegina</taxon>
        <taxon>IRL clade</taxon>
        <taxon>Fabeae</taxon>
        <taxon>Lathyrus</taxon>
    </lineage>
</organism>
<sequence length="206" mass="22527">MNTSSQLFLSLIAVSLISLSAFGATTTIHPDEKKALQDIANSLGKKNWNFDTDPCSNKNWFTELENSVTCNCSVAGDNFCHVVTMDLTGNQMSGNIPSELGSLTHIRTLQLSSNNFTRELPATLAKLTALRDFRISDNQLSGKIPGFIQNWTNIDTLIVQGSGLSGPIPSEISLLRNIIELRISDLNGSEYAPLPQLSNMKLLTRL</sequence>
<comment type="subcellular location">
    <subcellularLocation>
        <location evidence="1">Cell envelope</location>
    </subcellularLocation>
</comment>
<dbReference type="PANTHER" id="PTHR48059">
    <property type="entry name" value="POLYGALACTURONASE INHIBITOR 1"/>
    <property type="match status" value="1"/>
</dbReference>
<dbReference type="PANTHER" id="PTHR48059:SF30">
    <property type="entry name" value="OS06G0587000 PROTEIN"/>
    <property type="match status" value="1"/>
</dbReference>
<comment type="caution">
    <text evidence="3">The sequence shown here is derived from an EMBL/GenBank/DDBJ whole genome shotgun (WGS) entry which is preliminary data.</text>
</comment>
<evidence type="ECO:0000256" key="2">
    <source>
        <dbReference type="SAM" id="SignalP"/>
    </source>
</evidence>
<evidence type="ECO:0000313" key="3">
    <source>
        <dbReference type="EMBL" id="KAI5411532.1"/>
    </source>
</evidence>
<dbReference type="EMBL" id="JAMSHJ010000005">
    <property type="protein sequence ID" value="KAI5411532.1"/>
    <property type="molecule type" value="Genomic_DNA"/>
</dbReference>
<dbReference type="Gramene" id="Psat05G0655700-T7">
    <property type="protein sequence ID" value="KAI5411532.1"/>
    <property type="gene ID" value="KIW84_056557"/>
</dbReference>
<feature type="chain" id="PRO_5038811189" evidence="2">
    <location>
        <begin position="28"/>
        <end position="206"/>
    </location>
</feature>
<accession>A0A9D5AH19</accession>
<dbReference type="InterPro" id="IPR001611">
    <property type="entry name" value="Leu-rich_rpt"/>
</dbReference>
<dbReference type="InterPro" id="IPR032675">
    <property type="entry name" value="LRR_dom_sf"/>
</dbReference>
<protein>
    <submittedName>
        <fullName evidence="3">Uncharacterized protein</fullName>
    </submittedName>
</protein>
<dbReference type="Pfam" id="PF00560">
    <property type="entry name" value="LRR_1"/>
    <property type="match status" value="3"/>
</dbReference>
<dbReference type="SUPFAM" id="SSF52058">
    <property type="entry name" value="L domain-like"/>
    <property type="match status" value="1"/>
</dbReference>
<dbReference type="Gene3D" id="3.80.10.10">
    <property type="entry name" value="Ribonuclease Inhibitor"/>
    <property type="match status" value="1"/>
</dbReference>
<proteinExistence type="predicted"/>
<keyword evidence="2" id="KW-0732">Signal</keyword>
<evidence type="ECO:0000313" key="4">
    <source>
        <dbReference type="Proteomes" id="UP001058974"/>
    </source>
</evidence>
<keyword evidence="4" id="KW-1185">Reference proteome</keyword>
<dbReference type="Proteomes" id="UP001058974">
    <property type="component" value="Chromosome 5"/>
</dbReference>
<name>A0A9D5AH19_PEA</name>
<dbReference type="AlphaFoldDB" id="A0A9D5AH19"/>
<dbReference type="FunFam" id="3.80.10.10:FF:000433">
    <property type="entry name" value="Putative LRR receptor-like serine/threonine-protein kinase isoform A"/>
    <property type="match status" value="1"/>
</dbReference>
<feature type="signal peptide" evidence="2">
    <location>
        <begin position="1"/>
        <end position="27"/>
    </location>
</feature>
<evidence type="ECO:0000256" key="1">
    <source>
        <dbReference type="ARBA" id="ARBA00004196"/>
    </source>
</evidence>
<gene>
    <name evidence="3" type="ORF">KIW84_056557</name>
</gene>
<dbReference type="InterPro" id="IPR051848">
    <property type="entry name" value="PGIP"/>
</dbReference>
<reference evidence="3 4" key="1">
    <citation type="journal article" date="2022" name="Nat. Genet.">
        <title>Improved pea reference genome and pan-genome highlight genomic features and evolutionary characteristics.</title>
        <authorList>
            <person name="Yang T."/>
            <person name="Liu R."/>
            <person name="Luo Y."/>
            <person name="Hu S."/>
            <person name="Wang D."/>
            <person name="Wang C."/>
            <person name="Pandey M.K."/>
            <person name="Ge S."/>
            <person name="Xu Q."/>
            <person name="Li N."/>
            <person name="Li G."/>
            <person name="Huang Y."/>
            <person name="Saxena R.K."/>
            <person name="Ji Y."/>
            <person name="Li M."/>
            <person name="Yan X."/>
            <person name="He Y."/>
            <person name="Liu Y."/>
            <person name="Wang X."/>
            <person name="Xiang C."/>
            <person name="Varshney R.K."/>
            <person name="Ding H."/>
            <person name="Gao S."/>
            <person name="Zong X."/>
        </authorList>
    </citation>
    <scope>NUCLEOTIDE SEQUENCE [LARGE SCALE GENOMIC DNA]</scope>
    <source>
        <strain evidence="3 4">cv. Zhongwan 6</strain>
    </source>
</reference>